<evidence type="ECO:0000313" key="1">
    <source>
        <dbReference type="EMBL" id="CAG8512833.1"/>
    </source>
</evidence>
<gene>
    <name evidence="1" type="ORF">FCALED_LOCUS4287</name>
</gene>
<protein>
    <submittedName>
        <fullName evidence="1">10228_t:CDS:1</fullName>
    </submittedName>
</protein>
<comment type="caution">
    <text evidence="1">The sequence shown here is derived from an EMBL/GenBank/DDBJ whole genome shotgun (WGS) entry which is preliminary data.</text>
</comment>
<reference evidence="1" key="1">
    <citation type="submission" date="2021-06" db="EMBL/GenBank/DDBJ databases">
        <authorList>
            <person name="Kallberg Y."/>
            <person name="Tangrot J."/>
            <person name="Rosling A."/>
        </authorList>
    </citation>
    <scope>NUCLEOTIDE SEQUENCE</scope>
    <source>
        <strain evidence="1">UK204</strain>
    </source>
</reference>
<keyword evidence="2" id="KW-1185">Reference proteome</keyword>
<name>A0A9N9F6M7_9GLOM</name>
<evidence type="ECO:0000313" key="2">
    <source>
        <dbReference type="Proteomes" id="UP000789570"/>
    </source>
</evidence>
<dbReference type="Proteomes" id="UP000789570">
    <property type="component" value="Unassembled WGS sequence"/>
</dbReference>
<organism evidence="1 2">
    <name type="scientific">Funneliformis caledonium</name>
    <dbReference type="NCBI Taxonomy" id="1117310"/>
    <lineage>
        <taxon>Eukaryota</taxon>
        <taxon>Fungi</taxon>
        <taxon>Fungi incertae sedis</taxon>
        <taxon>Mucoromycota</taxon>
        <taxon>Glomeromycotina</taxon>
        <taxon>Glomeromycetes</taxon>
        <taxon>Glomerales</taxon>
        <taxon>Glomeraceae</taxon>
        <taxon>Funneliformis</taxon>
    </lineage>
</organism>
<proteinExistence type="predicted"/>
<dbReference type="EMBL" id="CAJVPQ010000824">
    <property type="protein sequence ID" value="CAG8512833.1"/>
    <property type="molecule type" value="Genomic_DNA"/>
</dbReference>
<dbReference type="AlphaFoldDB" id="A0A9N9F6M7"/>
<sequence length="56" mass="6397">MAHNSMSENYRKVSVLYDFNETTVIRNICGSAAGYFEIGMINMSSDKLKSRARYLL</sequence>
<accession>A0A9N9F6M7</accession>